<dbReference type="InterPro" id="IPR011083">
    <property type="entry name" value="Phage_tail_collar_dom"/>
</dbReference>
<sequence>MEPFLGEIRLFAGDYPPPGWAFCDGQQLPIITNQALYSLLGATYGGDGRTYFCLPDLRGRVPIHAGAGIRAGAVGGEESHALTSQEMPAHQHQAFGTNAPATAQIADNIRWANNGTTKLYYDSVNTVMHGQALTVSGQGQAHPNMQPYTVLNYCICMRGIFPPRDS</sequence>
<dbReference type="EMBL" id="RHHT01000016">
    <property type="protein sequence ID" value="RNB80066.1"/>
    <property type="molecule type" value="Genomic_DNA"/>
</dbReference>
<feature type="domain" description="Phage tail collar" evidence="1">
    <location>
        <begin position="6"/>
        <end position="62"/>
    </location>
</feature>
<dbReference type="SUPFAM" id="SSF88874">
    <property type="entry name" value="Receptor-binding domain of short tail fibre protein gp12"/>
    <property type="match status" value="1"/>
</dbReference>
<dbReference type="RefSeq" id="WP_122913089.1">
    <property type="nucleotide sequence ID" value="NZ_RHHT01000016.1"/>
</dbReference>
<dbReference type="Gene3D" id="3.90.1340.10">
    <property type="entry name" value="Phage tail collar domain"/>
    <property type="match status" value="1"/>
</dbReference>
<evidence type="ECO:0000313" key="3">
    <source>
        <dbReference type="Proteomes" id="UP000281915"/>
    </source>
</evidence>
<reference evidence="2 3" key="1">
    <citation type="submission" date="2018-10" db="EMBL/GenBank/DDBJ databases">
        <title>Phylogenomics of Brevibacillus.</title>
        <authorList>
            <person name="Dunlap C."/>
        </authorList>
    </citation>
    <scope>NUCLEOTIDE SEQUENCE [LARGE SCALE GENOMIC DNA]</scope>
    <source>
        <strain evidence="2 3">JCM 15085</strain>
    </source>
</reference>
<gene>
    <name evidence="2" type="ORF">EDM58_09240</name>
</gene>
<organism evidence="2 3">
    <name type="scientific">Brevibacillus panacihumi</name>
    <dbReference type="NCBI Taxonomy" id="497735"/>
    <lineage>
        <taxon>Bacteria</taxon>
        <taxon>Bacillati</taxon>
        <taxon>Bacillota</taxon>
        <taxon>Bacilli</taxon>
        <taxon>Bacillales</taxon>
        <taxon>Paenibacillaceae</taxon>
        <taxon>Brevibacillus</taxon>
    </lineage>
</organism>
<proteinExistence type="predicted"/>
<comment type="caution">
    <text evidence="2">The sequence shown here is derived from an EMBL/GenBank/DDBJ whole genome shotgun (WGS) entry which is preliminary data.</text>
</comment>
<dbReference type="InterPro" id="IPR037053">
    <property type="entry name" value="Phage_tail_collar_dom_sf"/>
</dbReference>
<name>A0A3M8CW64_9BACL</name>
<dbReference type="Pfam" id="PF07484">
    <property type="entry name" value="Collar"/>
    <property type="match status" value="1"/>
</dbReference>
<accession>A0A3M8CW64</accession>
<evidence type="ECO:0000313" key="2">
    <source>
        <dbReference type="EMBL" id="RNB80066.1"/>
    </source>
</evidence>
<protein>
    <submittedName>
        <fullName evidence="2">Phage tail protein</fullName>
    </submittedName>
</protein>
<dbReference type="AlphaFoldDB" id="A0A3M8CW64"/>
<dbReference type="Proteomes" id="UP000281915">
    <property type="component" value="Unassembled WGS sequence"/>
</dbReference>
<evidence type="ECO:0000259" key="1">
    <source>
        <dbReference type="Pfam" id="PF07484"/>
    </source>
</evidence>